<dbReference type="OrthoDB" id="9790442at2"/>
<keyword evidence="5 8" id="KW-0238">DNA-binding</keyword>
<evidence type="ECO:0000256" key="6">
    <source>
        <dbReference type="ARBA" id="ARBA00023163"/>
    </source>
</evidence>
<dbReference type="FunFam" id="3.40.50.2300:FF:000001">
    <property type="entry name" value="DNA-binding response regulator PhoB"/>
    <property type="match status" value="1"/>
</dbReference>
<accession>A0A268EHS1</accession>
<dbReference type="GO" id="GO:0005829">
    <property type="term" value="C:cytosol"/>
    <property type="evidence" value="ECO:0007669"/>
    <property type="project" value="TreeGrafter"/>
</dbReference>
<evidence type="ECO:0000313" key="11">
    <source>
        <dbReference type="EMBL" id="PAD72677.1"/>
    </source>
</evidence>
<dbReference type="Pfam" id="PF00072">
    <property type="entry name" value="Response_reg"/>
    <property type="match status" value="1"/>
</dbReference>
<dbReference type="InterPro" id="IPR001867">
    <property type="entry name" value="OmpR/PhoB-type_DNA-bd"/>
</dbReference>
<dbReference type="GO" id="GO:0006355">
    <property type="term" value="P:regulation of DNA-templated transcription"/>
    <property type="evidence" value="ECO:0007669"/>
    <property type="project" value="InterPro"/>
</dbReference>
<dbReference type="SUPFAM" id="SSF52172">
    <property type="entry name" value="CheY-like"/>
    <property type="match status" value="1"/>
</dbReference>
<dbReference type="PANTHER" id="PTHR48111:SF2">
    <property type="entry name" value="RESPONSE REGULATOR SAER"/>
    <property type="match status" value="1"/>
</dbReference>
<dbReference type="Gene3D" id="1.10.10.10">
    <property type="entry name" value="Winged helix-like DNA-binding domain superfamily/Winged helix DNA-binding domain"/>
    <property type="match status" value="1"/>
</dbReference>
<keyword evidence="3" id="KW-0902">Two-component regulatory system</keyword>
<dbReference type="InterPro" id="IPR039420">
    <property type="entry name" value="WalR-like"/>
</dbReference>
<evidence type="ECO:0000256" key="1">
    <source>
        <dbReference type="ARBA" id="ARBA00004496"/>
    </source>
</evidence>
<dbReference type="InterPro" id="IPR016032">
    <property type="entry name" value="Sig_transdc_resp-reg_C-effctor"/>
</dbReference>
<evidence type="ECO:0000256" key="2">
    <source>
        <dbReference type="ARBA" id="ARBA00022553"/>
    </source>
</evidence>
<evidence type="ECO:0000256" key="3">
    <source>
        <dbReference type="ARBA" id="ARBA00023012"/>
    </source>
</evidence>
<dbReference type="EMBL" id="NPBY01000076">
    <property type="protein sequence ID" value="PAD72677.1"/>
    <property type="molecule type" value="Genomic_DNA"/>
</dbReference>
<dbReference type="PROSITE" id="PS51755">
    <property type="entry name" value="OMPR_PHOB"/>
    <property type="match status" value="1"/>
</dbReference>
<proteinExistence type="predicted"/>
<dbReference type="Proteomes" id="UP000215596">
    <property type="component" value="Unassembled WGS sequence"/>
</dbReference>
<dbReference type="GO" id="GO:0000156">
    <property type="term" value="F:phosphorelay response regulator activity"/>
    <property type="evidence" value="ECO:0007669"/>
    <property type="project" value="TreeGrafter"/>
</dbReference>
<comment type="caution">
    <text evidence="11">The sequence shown here is derived from an EMBL/GenBank/DDBJ whole genome shotgun (WGS) entry which is preliminary data.</text>
</comment>
<name>A0A268EHS1_9BACL</name>
<dbReference type="PROSITE" id="PS50110">
    <property type="entry name" value="RESPONSE_REGULATORY"/>
    <property type="match status" value="1"/>
</dbReference>
<dbReference type="SUPFAM" id="SSF46894">
    <property type="entry name" value="C-terminal effector domain of the bipartite response regulators"/>
    <property type="match status" value="1"/>
</dbReference>
<dbReference type="GO" id="GO:0032993">
    <property type="term" value="C:protein-DNA complex"/>
    <property type="evidence" value="ECO:0007669"/>
    <property type="project" value="TreeGrafter"/>
</dbReference>
<dbReference type="CDD" id="cd00383">
    <property type="entry name" value="trans_reg_C"/>
    <property type="match status" value="1"/>
</dbReference>
<keyword evidence="4" id="KW-0805">Transcription regulation</keyword>
<dbReference type="SMART" id="SM00862">
    <property type="entry name" value="Trans_reg_C"/>
    <property type="match status" value="1"/>
</dbReference>
<evidence type="ECO:0000256" key="5">
    <source>
        <dbReference type="ARBA" id="ARBA00023125"/>
    </source>
</evidence>
<organism evidence="11 12">
    <name type="scientific">Paenibacillus campinasensis</name>
    <dbReference type="NCBI Taxonomy" id="66347"/>
    <lineage>
        <taxon>Bacteria</taxon>
        <taxon>Bacillati</taxon>
        <taxon>Bacillota</taxon>
        <taxon>Bacilli</taxon>
        <taxon>Bacillales</taxon>
        <taxon>Paenibacillaceae</taxon>
        <taxon>Paenibacillus</taxon>
    </lineage>
</organism>
<dbReference type="CDD" id="cd17574">
    <property type="entry name" value="REC_OmpR"/>
    <property type="match status" value="1"/>
</dbReference>
<dbReference type="Gene3D" id="6.10.250.690">
    <property type="match status" value="1"/>
</dbReference>
<reference evidence="11 12" key="1">
    <citation type="submission" date="2017-07" db="EMBL/GenBank/DDBJ databases">
        <title>Isolation and whole genome analysis of endospore-forming bacteria from heroin.</title>
        <authorList>
            <person name="Kalinowski J."/>
            <person name="Ahrens B."/>
            <person name="Al-Dilaimi A."/>
            <person name="Winkler A."/>
            <person name="Wibberg D."/>
            <person name="Schleenbecker U."/>
            <person name="Ruckert C."/>
            <person name="Wolfel R."/>
            <person name="Grass G."/>
        </authorList>
    </citation>
    <scope>NUCLEOTIDE SEQUENCE [LARGE SCALE GENOMIC DNA]</scope>
    <source>
        <strain evidence="11 12">7537-G1</strain>
    </source>
</reference>
<dbReference type="InterPro" id="IPR011006">
    <property type="entry name" value="CheY-like_superfamily"/>
</dbReference>
<keyword evidence="2 7" id="KW-0597">Phosphoprotein</keyword>
<feature type="domain" description="OmpR/PhoB-type" evidence="10">
    <location>
        <begin position="130"/>
        <end position="230"/>
    </location>
</feature>
<keyword evidence="6" id="KW-0804">Transcription</keyword>
<feature type="DNA-binding region" description="OmpR/PhoB-type" evidence="8">
    <location>
        <begin position="130"/>
        <end position="230"/>
    </location>
</feature>
<gene>
    <name evidence="11" type="ORF">CHH67_21695</name>
</gene>
<dbReference type="InterPro" id="IPR001789">
    <property type="entry name" value="Sig_transdc_resp-reg_receiver"/>
</dbReference>
<dbReference type="AlphaFoldDB" id="A0A268EHS1"/>
<dbReference type="Pfam" id="PF00486">
    <property type="entry name" value="Trans_reg_C"/>
    <property type="match status" value="1"/>
</dbReference>
<dbReference type="Gene3D" id="3.40.50.2300">
    <property type="match status" value="1"/>
</dbReference>
<evidence type="ECO:0000256" key="7">
    <source>
        <dbReference type="PROSITE-ProRule" id="PRU00169"/>
    </source>
</evidence>
<dbReference type="GO" id="GO:0000976">
    <property type="term" value="F:transcription cis-regulatory region binding"/>
    <property type="evidence" value="ECO:0007669"/>
    <property type="project" value="TreeGrafter"/>
</dbReference>
<dbReference type="InterPro" id="IPR036388">
    <property type="entry name" value="WH-like_DNA-bd_sf"/>
</dbReference>
<evidence type="ECO:0000256" key="4">
    <source>
        <dbReference type="ARBA" id="ARBA00023015"/>
    </source>
</evidence>
<evidence type="ECO:0000259" key="10">
    <source>
        <dbReference type="PROSITE" id="PS51755"/>
    </source>
</evidence>
<evidence type="ECO:0000259" key="9">
    <source>
        <dbReference type="PROSITE" id="PS50110"/>
    </source>
</evidence>
<dbReference type="SMART" id="SM00448">
    <property type="entry name" value="REC"/>
    <property type="match status" value="1"/>
</dbReference>
<feature type="modified residue" description="4-aspartylphosphate" evidence="7">
    <location>
        <position position="53"/>
    </location>
</feature>
<protein>
    <submittedName>
        <fullName evidence="11">DNA-binding response regulator</fullName>
    </submittedName>
</protein>
<sequence length="230" mass="26353">MSTYILVVDDDPEIRDVIHIYLRNEGYDVIEAENGHEAVECLKRQAFDVIIMDIMMPNLDGVQACLNIRQQSNVPIIMLSARTEDLDKITGLSSGADDYMTKPFNPLELVARVKAQLRRNSMYVKSAQEEDNIQIGGLVIDPDRHKVTVDGRDVKLTPTEFAILELLASNPNIVFNTDKIYERVWKDPSLSYTENTVMAHIRNLREKIEKDPRKPMYIKTVWGVGYKIEQ</sequence>
<comment type="subcellular location">
    <subcellularLocation>
        <location evidence="1">Cytoplasm</location>
    </subcellularLocation>
</comment>
<evidence type="ECO:0000256" key="8">
    <source>
        <dbReference type="PROSITE-ProRule" id="PRU01091"/>
    </source>
</evidence>
<dbReference type="RefSeq" id="WP_095267467.1">
    <property type="nucleotide sequence ID" value="NZ_NPBY01000076.1"/>
</dbReference>
<feature type="domain" description="Response regulatory" evidence="9">
    <location>
        <begin position="4"/>
        <end position="117"/>
    </location>
</feature>
<evidence type="ECO:0000313" key="12">
    <source>
        <dbReference type="Proteomes" id="UP000215596"/>
    </source>
</evidence>
<dbReference type="FunFam" id="1.10.10.10:FF:000018">
    <property type="entry name" value="DNA-binding response regulator ResD"/>
    <property type="match status" value="1"/>
</dbReference>
<dbReference type="PANTHER" id="PTHR48111">
    <property type="entry name" value="REGULATOR OF RPOS"/>
    <property type="match status" value="1"/>
</dbReference>